<gene>
    <name evidence="2" type="ORF">PV07_00412</name>
</gene>
<reference evidence="2 3" key="1">
    <citation type="submission" date="2015-01" db="EMBL/GenBank/DDBJ databases">
        <title>The Genome Sequence of Cladophialophora immunda CBS83496.</title>
        <authorList>
            <consortium name="The Broad Institute Genomics Platform"/>
            <person name="Cuomo C."/>
            <person name="de Hoog S."/>
            <person name="Gorbushina A."/>
            <person name="Stielow B."/>
            <person name="Teixiera M."/>
            <person name="Abouelleil A."/>
            <person name="Chapman S.B."/>
            <person name="Priest M."/>
            <person name="Young S.K."/>
            <person name="Wortman J."/>
            <person name="Nusbaum C."/>
            <person name="Birren B."/>
        </authorList>
    </citation>
    <scope>NUCLEOTIDE SEQUENCE [LARGE SCALE GENOMIC DNA]</scope>
    <source>
        <strain evidence="2 3">CBS 83496</strain>
    </source>
</reference>
<dbReference type="RefSeq" id="XP_016253789.1">
    <property type="nucleotide sequence ID" value="XM_016386861.1"/>
</dbReference>
<dbReference type="RefSeq" id="XP_016253790.1">
    <property type="nucleotide sequence ID" value="XM_016386862.1"/>
</dbReference>
<evidence type="ECO:0000313" key="2">
    <source>
        <dbReference type="EMBL" id="KIW33573.1"/>
    </source>
</evidence>
<dbReference type="Proteomes" id="UP000054466">
    <property type="component" value="Unassembled WGS sequence"/>
</dbReference>
<protein>
    <submittedName>
        <fullName evidence="2">Uncharacterized protein</fullName>
    </submittedName>
</protein>
<dbReference type="EMBL" id="KN847040">
    <property type="protein sequence ID" value="KIW33573.1"/>
    <property type="molecule type" value="Genomic_DNA"/>
</dbReference>
<evidence type="ECO:0000313" key="3">
    <source>
        <dbReference type="Proteomes" id="UP000054466"/>
    </source>
</evidence>
<sequence>MRASFATNCWCHCRGFQSVVSPKTMSDMVPQLLIWSAATQAFAVGSSCSWPRSAKERLRDLSGDGEATGNDPSQTLDERPSTLYMSGASRPTRVHRVDAIASLW</sequence>
<organism evidence="2 3">
    <name type="scientific">Cladophialophora immunda</name>
    <dbReference type="NCBI Taxonomy" id="569365"/>
    <lineage>
        <taxon>Eukaryota</taxon>
        <taxon>Fungi</taxon>
        <taxon>Dikarya</taxon>
        <taxon>Ascomycota</taxon>
        <taxon>Pezizomycotina</taxon>
        <taxon>Eurotiomycetes</taxon>
        <taxon>Chaetothyriomycetidae</taxon>
        <taxon>Chaetothyriales</taxon>
        <taxon>Herpotrichiellaceae</taxon>
        <taxon>Cladophialophora</taxon>
    </lineage>
</organism>
<feature type="region of interest" description="Disordered" evidence="1">
    <location>
        <begin position="55"/>
        <end position="89"/>
    </location>
</feature>
<evidence type="ECO:0000256" key="1">
    <source>
        <dbReference type="SAM" id="MobiDB-lite"/>
    </source>
</evidence>
<proteinExistence type="predicted"/>
<dbReference type="EMBL" id="KN847040">
    <property type="protein sequence ID" value="KIW33574.1"/>
    <property type="molecule type" value="Genomic_DNA"/>
</dbReference>
<keyword evidence="3" id="KW-1185">Reference proteome</keyword>
<dbReference type="HOGENOM" id="CLU_2249842_0_0_1"/>
<dbReference type="VEuPathDB" id="FungiDB:PV07_00412"/>
<accession>A0A0D2CQV4</accession>
<dbReference type="GeneID" id="27339606"/>
<name>A0A0D2CQV4_9EURO</name>
<dbReference type="AlphaFoldDB" id="A0A0D2CQV4"/>